<dbReference type="HOGENOM" id="CLU_3207581_0_0_1"/>
<organism evidence="1 2">
    <name type="scientific">Colletotrichum gloeosporioides (strain Cg-14)</name>
    <name type="common">Anthracnose fungus</name>
    <name type="synonym">Glomerella cingulata</name>
    <dbReference type="NCBI Taxonomy" id="1237896"/>
    <lineage>
        <taxon>Eukaryota</taxon>
        <taxon>Fungi</taxon>
        <taxon>Dikarya</taxon>
        <taxon>Ascomycota</taxon>
        <taxon>Pezizomycotina</taxon>
        <taxon>Sordariomycetes</taxon>
        <taxon>Hypocreomycetidae</taxon>
        <taxon>Glomerellales</taxon>
        <taxon>Glomerellaceae</taxon>
        <taxon>Colletotrichum</taxon>
        <taxon>Colletotrichum gloeosporioides species complex</taxon>
    </lineage>
</organism>
<comment type="caution">
    <text evidence="1">The sequence shown here is derived from an EMBL/GenBank/DDBJ whole genome shotgun (WGS) entry which is preliminary data.</text>
</comment>
<name>T0KP43_COLGC</name>
<protein>
    <submittedName>
        <fullName evidence="1">Uncharacterized protein</fullName>
    </submittedName>
</protein>
<dbReference type="EMBL" id="AMYD01001307">
    <property type="protein sequence ID" value="EQB53804.1"/>
    <property type="molecule type" value="Genomic_DNA"/>
</dbReference>
<accession>T0KP43</accession>
<proteinExistence type="predicted"/>
<sequence>MHRGAALSHSGSTRLFIIAGVGVARWHLENLLGTASMVDDTAAPV</sequence>
<reference evidence="2" key="1">
    <citation type="journal article" date="2013" name="Mol. Plant Microbe Interact.">
        <title>Global aspects of pacC regulation of pathogenicity genes in Colletotrichum gloeosporioides as revealed by transcriptome analysis.</title>
        <authorList>
            <person name="Alkan N."/>
            <person name="Meng X."/>
            <person name="Friedlander G."/>
            <person name="Reuveni E."/>
            <person name="Sukno S."/>
            <person name="Sherman A."/>
            <person name="Thon M."/>
            <person name="Fluhr R."/>
            <person name="Prusky D."/>
        </authorList>
    </citation>
    <scope>NUCLEOTIDE SEQUENCE [LARGE SCALE GENOMIC DNA]</scope>
    <source>
        <strain evidence="2">Cg-14</strain>
    </source>
</reference>
<evidence type="ECO:0000313" key="2">
    <source>
        <dbReference type="Proteomes" id="UP000015530"/>
    </source>
</evidence>
<evidence type="ECO:0000313" key="1">
    <source>
        <dbReference type="EMBL" id="EQB53804.1"/>
    </source>
</evidence>
<gene>
    <name evidence="1" type="ORF">CGLO_06443</name>
</gene>
<dbReference type="AlphaFoldDB" id="T0KP43"/>
<dbReference type="Proteomes" id="UP000015530">
    <property type="component" value="Unassembled WGS sequence"/>
</dbReference>